<protein>
    <submittedName>
        <fullName evidence="6">Hemicentin-2-like 1</fullName>
    </submittedName>
</protein>
<evidence type="ECO:0000259" key="5">
    <source>
        <dbReference type="PROSITE" id="PS50835"/>
    </source>
</evidence>
<dbReference type="InterPro" id="IPR003599">
    <property type="entry name" value="Ig_sub"/>
</dbReference>
<keyword evidence="3" id="KW-0393">Immunoglobulin domain</keyword>
<sequence length="373" mass="41364">MVEICCQVYDQHNNTNNSLPDVRSTQLTAGRTINTTHCRTYDQHNSLRRTYDQYNSSPDVRSTQLTAGRSDQHNSLPDVRSTQLTAGFTITTHRRTYDQHNSLPDVRSQLIAGRTINTTHCRTYDQHNSLPDVRSTQLTAGRTITITSLPDVRSTQLTADVRSTQLTAGRPITTQLTAGRTINTTHCRTYDQHNSLPDVRSTQLTAVRSTQLTAGRWYRGTEPVTGSTGVWTVGGSLVLGRVGITDAAQYTCVANNTDGVARVSTHLLVTLPLSVQVTPREVQVDAGGRLELRCHVSGEPVDTVTWYKDGHVLRSGSRVRIRPREALHVAPVDPSDAGIYQVEARTPNPNPVLKLNPESEPGIEDEHRIRTRY</sequence>
<reference evidence="6" key="1">
    <citation type="journal article" date="2021" name="Sci. Adv.">
        <title>The American lobster genome reveals insights on longevity, neural, and immune adaptations.</title>
        <authorList>
            <person name="Polinski J.M."/>
            <person name="Zimin A.V."/>
            <person name="Clark K.F."/>
            <person name="Kohn A.B."/>
            <person name="Sadowski N."/>
            <person name="Timp W."/>
            <person name="Ptitsyn A."/>
            <person name="Khanna P."/>
            <person name="Romanova D.Y."/>
            <person name="Williams P."/>
            <person name="Greenwood S.J."/>
            <person name="Moroz L.L."/>
            <person name="Walt D.R."/>
            <person name="Bodnar A.G."/>
        </authorList>
    </citation>
    <scope>NUCLEOTIDE SEQUENCE</scope>
    <source>
        <strain evidence="6">GMGI-L3</strain>
    </source>
</reference>
<dbReference type="InterPro" id="IPR036179">
    <property type="entry name" value="Ig-like_dom_sf"/>
</dbReference>
<proteinExistence type="predicted"/>
<evidence type="ECO:0000256" key="2">
    <source>
        <dbReference type="ARBA" id="ARBA00023157"/>
    </source>
</evidence>
<dbReference type="GO" id="GO:0030424">
    <property type="term" value="C:axon"/>
    <property type="evidence" value="ECO:0007669"/>
    <property type="project" value="TreeGrafter"/>
</dbReference>
<dbReference type="Proteomes" id="UP000747542">
    <property type="component" value="Unassembled WGS sequence"/>
</dbReference>
<comment type="caution">
    <text evidence="6">The sequence shown here is derived from an EMBL/GenBank/DDBJ whole genome shotgun (WGS) entry which is preliminary data.</text>
</comment>
<evidence type="ECO:0000256" key="1">
    <source>
        <dbReference type="ARBA" id="ARBA00022729"/>
    </source>
</evidence>
<dbReference type="AlphaFoldDB" id="A0A8J5K294"/>
<dbReference type="GO" id="GO:0050808">
    <property type="term" value="P:synapse organization"/>
    <property type="evidence" value="ECO:0007669"/>
    <property type="project" value="TreeGrafter"/>
</dbReference>
<evidence type="ECO:0000256" key="4">
    <source>
        <dbReference type="SAM" id="MobiDB-lite"/>
    </source>
</evidence>
<evidence type="ECO:0000313" key="7">
    <source>
        <dbReference type="Proteomes" id="UP000747542"/>
    </source>
</evidence>
<dbReference type="PROSITE" id="PS50835">
    <property type="entry name" value="IG_LIKE"/>
    <property type="match status" value="2"/>
</dbReference>
<dbReference type="SMART" id="SM00409">
    <property type="entry name" value="IG"/>
    <property type="match status" value="2"/>
</dbReference>
<dbReference type="GO" id="GO:0008046">
    <property type="term" value="F:axon guidance receptor activity"/>
    <property type="evidence" value="ECO:0007669"/>
    <property type="project" value="TreeGrafter"/>
</dbReference>
<dbReference type="InterPro" id="IPR007110">
    <property type="entry name" value="Ig-like_dom"/>
</dbReference>
<dbReference type="InterPro" id="IPR013783">
    <property type="entry name" value="Ig-like_fold"/>
</dbReference>
<accession>A0A8J5K294</accession>
<dbReference type="GO" id="GO:0043025">
    <property type="term" value="C:neuronal cell body"/>
    <property type="evidence" value="ECO:0007669"/>
    <property type="project" value="TreeGrafter"/>
</dbReference>
<dbReference type="GO" id="GO:0005886">
    <property type="term" value="C:plasma membrane"/>
    <property type="evidence" value="ECO:0007669"/>
    <property type="project" value="TreeGrafter"/>
</dbReference>
<feature type="region of interest" description="Disordered" evidence="4">
    <location>
        <begin position="52"/>
        <end position="77"/>
    </location>
</feature>
<organism evidence="6 7">
    <name type="scientific">Homarus americanus</name>
    <name type="common">American lobster</name>
    <dbReference type="NCBI Taxonomy" id="6706"/>
    <lineage>
        <taxon>Eukaryota</taxon>
        <taxon>Metazoa</taxon>
        <taxon>Ecdysozoa</taxon>
        <taxon>Arthropoda</taxon>
        <taxon>Crustacea</taxon>
        <taxon>Multicrustacea</taxon>
        <taxon>Malacostraca</taxon>
        <taxon>Eumalacostraca</taxon>
        <taxon>Eucarida</taxon>
        <taxon>Decapoda</taxon>
        <taxon>Pleocyemata</taxon>
        <taxon>Astacidea</taxon>
        <taxon>Nephropoidea</taxon>
        <taxon>Nephropidae</taxon>
        <taxon>Homarus</taxon>
    </lineage>
</organism>
<name>A0A8J5K294_HOMAM</name>
<dbReference type="Pfam" id="PF07679">
    <property type="entry name" value="I-set"/>
    <property type="match status" value="1"/>
</dbReference>
<evidence type="ECO:0000313" key="6">
    <source>
        <dbReference type="EMBL" id="KAG7166169.1"/>
    </source>
</evidence>
<feature type="domain" description="Ig-like" evidence="5">
    <location>
        <begin position="272"/>
        <end position="356"/>
    </location>
</feature>
<gene>
    <name evidence="6" type="primary">Hmcn2-L1</name>
    <name evidence="6" type="ORF">Hamer_G010990</name>
</gene>
<dbReference type="SUPFAM" id="SSF48726">
    <property type="entry name" value="Immunoglobulin"/>
    <property type="match status" value="2"/>
</dbReference>
<evidence type="ECO:0000256" key="3">
    <source>
        <dbReference type="ARBA" id="ARBA00023319"/>
    </source>
</evidence>
<keyword evidence="7" id="KW-1185">Reference proteome</keyword>
<dbReference type="PANTHER" id="PTHR45080">
    <property type="entry name" value="CONTACTIN 5"/>
    <property type="match status" value="1"/>
</dbReference>
<dbReference type="InterPro" id="IPR050958">
    <property type="entry name" value="Cell_Adh-Cytoskel_Orgn"/>
</dbReference>
<dbReference type="Gene3D" id="2.60.40.10">
    <property type="entry name" value="Immunoglobulins"/>
    <property type="match status" value="2"/>
</dbReference>
<dbReference type="InterPro" id="IPR003598">
    <property type="entry name" value="Ig_sub2"/>
</dbReference>
<dbReference type="EMBL" id="JAHLQT010022636">
    <property type="protein sequence ID" value="KAG7166169.1"/>
    <property type="molecule type" value="Genomic_DNA"/>
</dbReference>
<dbReference type="PANTHER" id="PTHR45080:SF8">
    <property type="entry name" value="IG-LIKE DOMAIN-CONTAINING PROTEIN"/>
    <property type="match status" value="1"/>
</dbReference>
<dbReference type="InterPro" id="IPR013098">
    <property type="entry name" value="Ig_I-set"/>
</dbReference>
<dbReference type="SMART" id="SM00408">
    <property type="entry name" value="IGc2"/>
    <property type="match status" value="2"/>
</dbReference>
<keyword evidence="1" id="KW-0732">Signal</keyword>
<dbReference type="GO" id="GO:0007156">
    <property type="term" value="P:homophilic cell adhesion via plasma membrane adhesion molecules"/>
    <property type="evidence" value="ECO:0007669"/>
    <property type="project" value="TreeGrafter"/>
</dbReference>
<keyword evidence="2" id="KW-1015">Disulfide bond</keyword>
<feature type="domain" description="Ig-like" evidence="5">
    <location>
        <begin position="150"/>
        <end position="270"/>
    </location>
</feature>